<dbReference type="Pfam" id="PF00443">
    <property type="entry name" value="UCH"/>
    <property type="match status" value="1"/>
</dbReference>
<reference evidence="10" key="2">
    <citation type="submission" date="2020-05" db="UniProtKB">
        <authorList>
            <consortium name="EnsemblMetazoa"/>
        </authorList>
    </citation>
    <scope>IDENTIFICATION</scope>
    <source>
        <strain evidence="10">FAR1</strain>
    </source>
</reference>
<dbReference type="InterPro" id="IPR038765">
    <property type="entry name" value="Papain-like_cys_pep_sf"/>
</dbReference>
<evidence type="ECO:0000256" key="1">
    <source>
        <dbReference type="ARBA" id="ARBA00000707"/>
    </source>
</evidence>
<dbReference type="GO" id="GO:0004843">
    <property type="term" value="F:cysteine-type deubiquitinase activity"/>
    <property type="evidence" value="ECO:0007669"/>
    <property type="project" value="UniProtKB-UniRule"/>
</dbReference>
<keyword evidence="11" id="KW-1185">Reference proteome</keyword>
<dbReference type="PANTHER" id="PTHR21646:SF19">
    <property type="entry name" value="UBIQUITIN CARBOXYL-TERMINAL HYDROLASE 3"/>
    <property type="match status" value="1"/>
</dbReference>
<dbReference type="VEuPathDB" id="VectorBase:AFAF017801"/>
<protein>
    <recommendedName>
        <fullName evidence="6">Ubiquitin carboxyl-terminal hydrolase</fullName>
        <ecNumber evidence="6">3.4.19.12</ecNumber>
    </recommendedName>
</protein>
<evidence type="ECO:0000256" key="3">
    <source>
        <dbReference type="ARBA" id="ARBA00022771"/>
    </source>
</evidence>
<dbReference type="EMBL" id="AXCN02000729">
    <property type="status" value="NOT_ANNOTATED_CDS"/>
    <property type="molecule type" value="Genomic_DNA"/>
</dbReference>
<name>A0A182QVN5_9DIPT</name>
<organism evidence="10 11">
    <name type="scientific">Anopheles farauti</name>
    <dbReference type="NCBI Taxonomy" id="69004"/>
    <lineage>
        <taxon>Eukaryota</taxon>
        <taxon>Metazoa</taxon>
        <taxon>Ecdysozoa</taxon>
        <taxon>Arthropoda</taxon>
        <taxon>Hexapoda</taxon>
        <taxon>Insecta</taxon>
        <taxon>Pterygota</taxon>
        <taxon>Neoptera</taxon>
        <taxon>Endopterygota</taxon>
        <taxon>Diptera</taxon>
        <taxon>Nematocera</taxon>
        <taxon>Culicoidea</taxon>
        <taxon>Culicidae</taxon>
        <taxon>Anophelinae</taxon>
        <taxon>Anopheles</taxon>
    </lineage>
</organism>
<keyword evidence="6" id="KW-0788">Thiol protease</keyword>
<dbReference type="InterPro" id="IPR001394">
    <property type="entry name" value="Peptidase_C19_UCH"/>
</dbReference>
<dbReference type="InterPro" id="IPR013083">
    <property type="entry name" value="Znf_RING/FYVE/PHD"/>
</dbReference>
<dbReference type="InterPro" id="IPR018200">
    <property type="entry name" value="USP_CS"/>
</dbReference>
<dbReference type="SUPFAM" id="SSF57850">
    <property type="entry name" value="RING/U-box"/>
    <property type="match status" value="1"/>
</dbReference>
<feature type="compositionally biased region" description="Low complexity" evidence="7">
    <location>
        <begin position="194"/>
        <end position="251"/>
    </location>
</feature>
<feature type="region of interest" description="Disordered" evidence="7">
    <location>
        <begin position="182"/>
        <end position="277"/>
    </location>
</feature>
<dbReference type="GO" id="GO:0016579">
    <property type="term" value="P:protein deubiquitination"/>
    <property type="evidence" value="ECO:0007669"/>
    <property type="project" value="InterPro"/>
</dbReference>
<sequence>MRVCVCVIECCAVAMDCPHIVDNVGLGKESIRAVKSSSTSAASTVSCTDPDPLATTSTAAETSDDVSSAVILSDGVAAAASSPATSVLTVVGSTASSSPAATARHWKCTECSISKDNWMCLQCGAVLCGRYDNGHALKHSSTHQNHNICMNTSNQSVYCYKCDEFVINDTHDNALEELRQELKDGSGDQMDAISETSSTLEEISSSKSTQETASTSSSSDSGWEEPSTNAIAIPAPSTASTSSTISSVVSSRKLRPRKRTISSDSNNENGATTAKRKSMRRVVGLRNLGNTCFMNSVLQSLSNIQEFSCYFNTMPALEMKHKQKAYHSRSMKETMDDVFVVEELRKVLLNLSQGGDGSKGAISPECLFLVIWKVVPQFRGHRQHDAHEFLRYMLDRLHTELQQVSFPMEPSGAKAGEHKNPYNVSGLSHLQAKGRNSIVTNVFGGVLQSEVRCLICGMESKKHDPFLDLSLDIPEKYYNKDHAAESGGSGADGGASPVCHISECLSSFTEVEELAETELYYCNSCKCKQKSTKRFWIRRLPNVLCLHIKRFRWNNFYRTKIDLRIAFPINALDMSQFVLNNGPETRRSNSSCNIYDLAAVIVHHGNGSSCGHYTSFAINNGVWMHFNDHTVKEVSSSAVAECKPYILFYIKRDPTNANRLSTIGSGSTTVPGAAAAATAHQSSS</sequence>
<evidence type="ECO:0000313" key="11">
    <source>
        <dbReference type="Proteomes" id="UP000075886"/>
    </source>
</evidence>
<dbReference type="InterPro" id="IPR050185">
    <property type="entry name" value="Ub_carboxyl-term_hydrolase"/>
</dbReference>
<evidence type="ECO:0000313" key="10">
    <source>
        <dbReference type="EnsemblMetazoa" id="AFAF017801-PA"/>
    </source>
</evidence>
<dbReference type="GO" id="GO:0006508">
    <property type="term" value="P:proteolysis"/>
    <property type="evidence" value="ECO:0007669"/>
    <property type="project" value="UniProtKB-KW"/>
</dbReference>
<evidence type="ECO:0000256" key="2">
    <source>
        <dbReference type="ARBA" id="ARBA00022723"/>
    </source>
</evidence>
<dbReference type="AlphaFoldDB" id="A0A182QVN5"/>
<evidence type="ECO:0000256" key="6">
    <source>
        <dbReference type="RuleBase" id="RU366025"/>
    </source>
</evidence>
<dbReference type="InterPro" id="IPR028889">
    <property type="entry name" value="USP"/>
</dbReference>
<proteinExistence type="inferred from homology"/>
<feature type="domain" description="UBP-type" evidence="9">
    <location>
        <begin position="80"/>
        <end position="189"/>
    </location>
</feature>
<keyword evidence="2" id="KW-0479">Metal-binding</keyword>
<dbReference type="InterPro" id="IPR001607">
    <property type="entry name" value="Znf_UBP"/>
</dbReference>
<keyword evidence="3 5" id="KW-0863">Zinc-finger</keyword>
<dbReference type="PROSITE" id="PS00973">
    <property type="entry name" value="USP_2"/>
    <property type="match status" value="1"/>
</dbReference>
<feature type="domain" description="USP" evidence="8">
    <location>
        <begin position="283"/>
        <end position="652"/>
    </location>
</feature>
<dbReference type="PROSITE" id="PS50235">
    <property type="entry name" value="USP_3"/>
    <property type="match status" value="1"/>
</dbReference>
<dbReference type="GO" id="GO:0008270">
    <property type="term" value="F:zinc ion binding"/>
    <property type="evidence" value="ECO:0007669"/>
    <property type="project" value="UniProtKB-KW"/>
</dbReference>
<evidence type="ECO:0000256" key="7">
    <source>
        <dbReference type="SAM" id="MobiDB-lite"/>
    </source>
</evidence>
<reference evidence="11" key="1">
    <citation type="submission" date="2014-01" db="EMBL/GenBank/DDBJ databases">
        <title>The Genome Sequence of Anopheles farauti FAR1 (V2).</title>
        <authorList>
            <consortium name="The Broad Institute Genomics Platform"/>
            <person name="Neafsey D.E."/>
            <person name="Besansky N."/>
            <person name="Howell P."/>
            <person name="Walton C."/>
            <person name="Young S.K."/>
            <person name="Zeng Q."/>
            <person name="Gargeya S."/>
            <person name="Fitzgerald M."/>
            <person name="Haas B."/>
            <person name="Abouelleil A."/>
            <person name="Allen A.W."/>
            <person name="Alvarado L."/>
            <person name="Arachchi H.M."/>
            <person name="Berlin A.M."/>
            <person name="Chapman S.B."/>
            <person name="Gainer-Dewar J."/>
            <person name="Goldberg J."/>
            <person name="Griggs A."/>
            <person name="Gujja S."/>
            <person name="Hansen M."/>
            <person name="Howarth C."/>
            <person name="Imamovic A."/>
            <person name="Ireland A."/>
            <person name="Larimer J."/>
            <person name="McCowan C."/>
            <person name="Murphy C."/>
            <person name="Pearson M."/>
            <person name="Poon T.W."/>
            <person name="Priest M."/>
            <person name="Roberts A."/>
            <person name="Saif S."/>
            <person name="Shea T."/>
            <person name="Sisk P."/>
            <person name="Sykes S."/>
            <person name="Wortman J."/>
            <person name="Nusbaum C."/>
            <person name="Birren B."/>
        </authorList>
    </citation>
    <scope>NUCLEOTIDE SEQUENCE [LARGE SCALE GENOMIC DNA]</scope>
    <source>
        <strain evidence="11">FAR1</strain>
    </source>
</reference>
<accession>A0A182QVN5</accession>
<dbReference type="PROSITE" id="PS50271">
    <property type="entry name" value="ZF_UBP"/>
    <property type="match status" value="1"/>
</dbReference>
<dbReference type="Pfam" id="PF02148">
    <property type="entry name" value="zf-UBP"/>
    <property type="match status" value="1"/>
</dbReference>
<dbReference type="STRING" id="69004.A0A182QVN5"/>
<dbReference type="PROSITE" id="PS00972">
    <property type="entry name" value="USP_1"/>
    <property type="match status" value="1"/>
</dbReference>
<keyword evidence="6" id="KW-0378">Hydrolase</keyword>
<dbReference type="EnsemblMetazoa" id="AFAF017801-RA">
    <property type="protein sequence ID" value="AFAF017801-PA"/>
    <property type="gene ID" value="AFAF017801"/>
</dbReference>
<dbReference type="SUPFAM" id="SSF54001">
    <property type="entry name" value="Cysteine proteinases"/>
    <property type="match status" value="1"/>
</dbReference>
<comment type="similarity">
    <text evidence="6">Belongs to the peptidase C19 family.</text>
</comment>
<dbReference type="SMART" id="SM00290">
    <property type="entry name" value="ZnF_UBP"/>
    <property type="match status" value="1"/>
</dbReference>
<evidence type="ECO:0000259" key="8">
    <source>
        <dbReference type="PROSITE" id="PS50235"/>
    </source>
</evidence>
<keyword evidence="6" id="KW-0833">Ubl conjugation pathway</keyword>
<dbReference type="EC" id="3.4.19.12" evidence="6"/>
<evidence type="ECO:0000256" key="5">
    <source>
        <dbReference type="PROSITE-ProRule" id="PRU00502"/>
    </source>
</evidence>
<feature type="compositionally biased region" description="Polar residues" evidence="7">
    <location>
        <begin position="262"/>
        <end position="272"/>
    </location>
</feature>
<dbReference type="Gene3D" id="3.90.70.10">
    <property type="entry name" value="Cysteine proteinases"/>
    <property type="match status" value="1"/>
</dbReference>
<evidence type="ECO:0000256" key="4">
    <source>
        <dbReference type="ARBA" id="ARBA00022833"/>
    </source>
</evidence>
<dbReference type="PANTHER" id="PTHR21646">
    <property type="entry name" value="UBIQUITIN CARBOXYL-TERMINAL HYDROLASE"/>
    <property type="match status" value="1"/>
</dbReference>
<comment type="catalytic activity">
    <reaction evidence="1 6">
        <text>Thiol-dependent hydrolysis of ester, thioester, amide, peptide and isopeptide bonds formed by the C-terminal Gly of ubiquitin (a 76-residue protein attached to proteins as an intracellular targeting signal).</text>
        <dbReference type="EC" id="3.4.19.12"/>
    </reaction>
</comment>
<dbReference type="Gene3D" id="3.30.40.10">
    <property type="entry name" value="Zinc/RING finger domain, C3HC4 (zinc finger)"/>
    <property type="match status" value="1"/>
</dbReference>
<keyword evidence="4" id="KW-0862">Zinc</keyword>
<dbReference type="Proteomes" id="UP000075886">
    <property type="component" value="Unassembled WGS sequence"/>
</dbReference>
<evidence type="ECO:0000259" key="9">
    <source>
        <dbReference type="PROSITE" id="PS50271"/>
    </source>
</evidence>
<keyword evidence="6" id="KW-0645">Protease</keyword>